<keyword evidence="4" id="KW-0808">Transferase</keyword>
<evidence type="ECO:0000256" key="3">
    <source>
        <dbReference type="RuleBase" id="RU003560"/>
    </source>
</evidence>
<dbReference type="Pfam" id="PF00202">
    <property type="entry name" value="Aminotran_3"/>
    <property type="match status" value="2"/>
</dbReference>
<evidence type="ECO:0000256" key="2">
    <source>
        <dbReference type="ARBA" id="ARBA00022898"/>
    </source>
</evidence>
<proteinExistence type="inferred from homology"/>
<organism evidence="4 5">
    <name type="scientific">Desulfatibacillum alkenivorans DSM 16219</name>
    <dbReference type="NCBI Taxonomy" id="1121393"/>
    <lineage>
        <taxon>Bacteria</taxon>
        <taxon>Pseudomonadati</taxon>
        <taxon>Thermodesulfobacteriota</taxon>
        <taxon>Desulfobacteria</taxon>
        <taxon>Desulfobacterales</taxon>
        <taxon>Desulfatibacillaceae</taxon>
        <taxon>Desulfatibacillum</taxon>
    </lineage>
</organism>
<dbReference type="PANTHER" id="PTHR45688">
    <property type="match status" value="1"/>
</dbReference>
<dbReference type="Gene3D" id="3.40.640.10">
    <property type="entry name" value="Type I PLP-dependent aspartate aminotransferase-like (Major domain)"/>
    <property type="match status" value="1"/>
</dbReference>
<dbReference type="InterPro" id="IPR005814">
    <property type="entry name" value="Aminotrans_3"/>
</dbReference>
<dbReference type="InterPro" id="IPR015421">
    <property type="entry name" value="PyrdxlP-dep_Trfase_major"/>
</dbReference>
<dbReference type="AlphaFoldDB" id="A0A1M6RJH5"/>
<keyword evidence="2 3" id="KW-0663">Pyridoxal phosphate</keyword>
<keyword evidence="5" id="KW-1185">Reference proteome</keyword>
<dbReference type="STRING" id="1121393.SAMN02745216_03275"/>
<dbReference type="SUPFAM" id="SSF53383">
    <property type="entry name" value="PLP-dependent transferases"/>
    <property type="match status" value="1"/>
</dbReference>
<evidence type="ECO:0000313" key="5">
    <source>
        <dbReference type="Proteomes" id="UP000183994"/>
    </source>
</evidence>
<dbReference type="PANTHER" id="PTHR45688:SF13">
    <property type="entry name" value="ALANINE--GLYOXYLATE AMINOTRANSFERASE 2-LIKE"/>
    <property type="match status" value="1"/>
</dbReference>
<dbReference type="PIRSF" id="PIRSF000521">
    <property type="entry name" value="Transaminase_4ab_Lys_Orn"/>
    <property type="match status" value="1"/>
</dbReference>
<dbReference type="OrthoDB" id="9801834at2"/>
<name>A0A1M6RJH5_9BACT</name>
<comment type="similarity">
    <text evidence="1 3">Belongs to the class-III pyridoxal-phosphate-dependent aminotransferase family.</text>
</comment>
<dbReference type="InterPro" id="IPR015422">
    <property type="entry name" value="PyrdxlP-dep_Trfase_small"/>
</dbReference>
<dbReference type="RefSeq" id="WP_073477336.1">
    <property type="nucleotide sequence ID" value="NZ_FQZU01000022.1"/>
</dbReference>
<dbReference type="Proteomes" id="UP000183994">
    <property type="component" value="Unassembled WGS sequence"/>
</dbReference>
<dbReference type="EMBL" id="FQZU01000022">
    <property type="protein sequence ID" value="SHK32517.1"/>
    <property type="molecule type" value="Genomic_DNA"/>
</dbReference>
<keyword evidence="4" id="KW-0032">Aminotransferase</keyword>
<evidence type="ECO:0000256" key="1">
    <source>
        <dbReference type="ARBA" id="ARBA00008954"/>
    </source>
</evidence>
<reference evidence="5" key="1">
    <citation type="submission" date="2016-11" db="EMBL/GenBank/DDBJ databases">
        <authorList>
            <person name="Varghese N."/>
            <person name="Submissions S."/>
        </authorList>
    </citation>
    <scope>NUCLEOTIDE SEQUENCE [LARGE SCALE GENOMIC DNA]</scope>
    <source>
        <strain evidence="5">DSM 16219</strain>
    </source>
</reference>
<dbReference type="Gene3D" id="3.90.1150.10">
    <property type="entry name" value="Aspartate Aminotransferase, domain 1"/>
    <property type="match status" value="1"/>
</dbReference>
<dbReference type="GO" id="GO:0030170">
    <property type="term" value="F:pyridoxal phosphate binding"/>
    <property type="evidence" value="ECO:0007669"/>
    <property type="project" value="InterPro"/>
</dbReference>
<accession>A0A1M6RJH5</accession>
<dbReference type="InterPro" id="IPR015424">
    <property type="entry name" value="PyrdxlP-dep_Trfase"/>
</dbReference>
<protein>
    <submittedName>
        <fullName evidence="4">Acetylornithine aminotransferase</fullName>
    </submittedName>
</protein>
<dbReference type="GO" id="GO:0008453">
    <property type="term" value="F:alanine-glyoxylate transaminase activity"/>
    <property type="evidence" value="ECO:0007669"/>
    <property type="project" value="UniProtKB-EC"/>
</dbReference>
<sequence>MDHVFQSTGHELKIPNIVDSRGMYVFDDQGKQYMDLESGVWCISAGHNNPRINVAMIQRIGTLMHAGFCYSSEILEEAAQAVLKILGFEDGKCVFLCSGSEGIEISRQISKHLTGKSLSMTLHDSYLGSYASVTDRSKGWFLFNWDACKTCDKIDSCDPSCRLLKEIPKDVADFVFEPGSSSGFVRFPPKALIQNIVAIVRGNGGKIVINEVTTGVGRTGKWFGYQHYGIQPDFIAIGKGIGNGYPVSVAALSKPITEELEEKPFHYAQSHQNDPLGASAANAVIKEIETKGLIENAERMGRLLLPQLEAFVDNEIVLEVRGRGLMFAVDMIDAETTNAVYSDLIEQGYIVGNRGTSFRIDPPLIVTEEDLNGFIEAFKGVLEARRPR</sequence>
<gene>
    <name evidence="4" type="ORF">SAMN02745216_03275</name>
</gene>
<evidence type="ECO:0000313" key="4">
    <source>
        <dbReference type="EMBL" id="SHK32517.1"/>
    </source>
</evidence>